<comment type="caution">
    <text evidence="1">The sequence shown here is derived from an EMBL/GenBank/DDBJ whole genome shotgun (WGS) entry which is preliminary data.</text>
</comment>
<dbReference type="SUPFAM" id="SSF52540">
    <property type="entry name" value="P-loop containing nucleoside triphosphate hydrolases"/>
    <property type="match status" value="1"/>
</dbReference>
<dbReference type="EMBL" id="JBDPGJ010000003">
    <property type="protein sequence ID" value="MEX0406913.1"/>
    <property type="molecule type" value="Genomic_DNA"/>
</dbReference>
<organism evidence="1 2">
    <name type="scientific">Aquibium pacificus</name>
    <dbReference type="NCBI Taxonomy" id="3153579"/>
    <lineage>
        <taxon>Bacteria</taxon>
        <taxon>Pseudomonadati</taxon>
        <taxon>Pseudomonadota</taxon>
        <taxon>Alphaproteobacteria</taxon>
        <taxon>Hyphomicrobiales</taxon>
        <taxon>Phyllobacteriaceae</taxon>
        <taxon>Aquibium</taxon>
    </lineage>
</organism>
<evidence type="ECO:0000313" key="2">
    <source>
        <dbReference type="Proteomes" id="UP001556692"/>
    </source>
</evidence>
<keyword evidence="2" id="KW-1185">Reference proteome</keyword>
<protein>
    <submittedName>
        <fullName evidence="1">AAA family ATPase</fullName>
    </submittedName>
</protein>
<evidence type="ECO:0000313" key="1">
    <source>
        <dbReference type="EMBL" id="MEX0406913.1"/>
    </source>
</evidence>
<name>A0ABV3SKY4_9HYPH</name>
<dbReference type="RefSeq" id="WP_367954794.1">
    <property type="nucleotide sequence ID" value="NZ_JBDPGJ010000003.1"/>
</dbReference>
<reference evidence="1 2" key="1">
    <citation type="submission" date="2024-05" db="EMBL/GenBank/DDBJ databases">
        <authorList>
            <person name="Jiang F."/>
        </authorList>
    </citation>
    <scope>NUCLEOTIDE SEQUENCE [LARGE SCALE GENOMIC DNA]</scope>
    <source>
        <strain evidence="1 2">LZ166</strain>
    </source>
</reference>
<dbReference type="InterPro" id="IPR027417">
    <property type="entry name" value="P-loop_NTPase"/>
</dbReference>
<dbReference type="Gene3D" id="3.40.50.300">
    <property type="entry name" value="P-loop containing nucleotide triphosphate hydrolases"/>
    <property type="match status" value="1"/>
</dbReference>
<accession>A0ABV3SKY4</accession>
<proteinExistence type="predicted"/>
<dbReference type="Pfam" id="PF13481">
    <property type="entry name" value="AAA_25"/>
    <property type="match status" value="1"/>
</dbReference>
<gene>
    <name evidence="1" type="ORF">ABGN05_14710</name>
</gene>
<sequence>MPTAKSKASPSLTGAIARAQFFPGTISKLQDGTYVVHQLDGEIWRYDDSGQPGKYEAANDNVPKINPADWHGLPVPQRQWFVEGLIPMRQVTILNGDGGVGKSLLALQIAAASALSCDTLQLDPLAGPALYLGAEDEAEEFHRRLWDIVALHGFQMNDLGRFRLVPLADKDALLSVPDRSGVMRPTALWNDVANFAGEFRPRIVVLDTAADLFGGDEIKRGQVRQFIGMLRNLAIEIDCAVILLAHPSLDGMRSGSGSSGSTAWNNSVRSRLYLTAASGDLVDPDCRVLTTKKANYGKIGGEIKLRWQDGAFVLDDGKASPALGLLNKRHDELFRTLLSAINRSGQRVAPTKGVNHAPSIMAARPDAEGTTKKQLEAAMQRLLAADLIKVKTEGPPSKLRQRLIVAAEDFGPDEAETD</sequence>
<dbReference type="Proteomes" id="UP001556692">
    <property type="component" value="Unassembled WGS sequence"/>
</dbReference>